<dbReference type="PANTHER" id="PTHR43464">
    <property type="entry name" value="METHYLTRANSFERASE"/>
    <property type="match status" value="1"/>
</dbReference>
<keyword evidence="3" id="KW-0949">S-adenosyl-L-methionine</keyword>
<feature type="domain" description="Methyltransferase" evidence="5">
    <location>
        <begin position="97"/>
        <end position="190"/>
    </location>
</feature>
<evidence type="ECO:0000313" key="6">
    <source>
        <dbReference type="EMBL" id="MEK7953800.1"/>
    </source>
</evidence>
<evidence type="ECO:0000313" key="7">
    <source>
        <dbReference type="Proteomes" id="UP001371305"/>
    </source>
</evidence>
<dbReference type="GO" id="GO:0032259">
    <property type="term" value="P:methylation"/>
    <property type="evidence" value="ECO:0007669"/>
    <property type="project" value="UniProtKB-KW"/>
</dbReference>
<dbReference type="Proteomes" id="UP001371305">
    <property type="component" value="Unassembled WGS sequence"/>
</dbReference>
<dbReference type="PANTHER" id="PTHR43464:SF19">
    <property type="entry name" value="UBIQUINONE BIOSYNTHESIS O-METHYLTRANSFERASE, MITOCHONDRIAL"/>
    <property type="match status" value="1"/>
</dbReference>
<reference evidence="6 7" key="1">
    <citation type="submission" date="2024-04" db="EMBL/GenBank/DDBJ databases">
        <title>Luteolibacter sp. isolated from soil.</title>
        <authorList>
            <person name="An J."/>
        </authorList>
    </citation>
    <scope>NUCLEOTIDE SEQUENCE [LARGE SCALE GENOMIC DNA]</scope>
    <source>
        <strain evidence="6 7">Y139</strain>
    </source>
</reference>
<feature type="compositionally biased region" description="Basic residues" evidence="4">
    <location>
        <begin position="1"/>
        <end position="11"/>
    </location>
</feature>
<comment type="caution">
    <text evidence="6">The sequence shown here is derived from an EMBL/GenBank/DDBJ whole genome shotgun (WGS) entry which is preliminary data.</text>
</comment>
<dbReference type="Gene3D" id="3.40.50.150">
    <property type="entry name" value="Vaccinia Virus protein VP39"/>
    <property type="match status" value="1"/>
</dbReference>
<name>A0ABU9B1B3_9BACT</name>
<dbReference type="SUPFAM" id="SSF53335">
    <property type="entry name" value="S-adenosyl-L-methionine-dependent methyltransferases"/>
    <property type="match status" value="1"/>
</dbReference>
<dbReference type="InterPro" id="IPR041698">
    <property type="entry name" value="Methyltransf_25"/>
</dbReference>
<keyword evidence="2" id="KW-0808">Transferase</keyword>
<dbReference type="RefSeq" id="WP_341407566.1">
    <property type="nucleotide sequence ID" value="NZ_JBBUKT010000013.1"/>
</dbReference>
<keyword evidence="1 6" id="KW-0489">Methyltransferase</keyword>
<accession>A0ABU9B1B3</accession>
<dbReference type="Pfam" id="PF13649">
    <property type="entry name" value="Methyltransf_25"/>
    <property type="match status" value="1"/>
</dbReference>
<dbReference type="EMBL" id="JBBUKT010000013">
    <property type="protein sequence ID" value="MEK7953800.1"/>
    <property type="molecule type" value="Genomic_DNA"/>
</dbReference>
<evidence type="ECO:0000256" key="2">
    <source>
        <dbReference type="ARBA" id="ARBA00022679"/>
    </source>
</evidence>
<gene>
    <name evidence="6" type="ORF">WKV53_25010</name>
</gene>
<dbReference type="InterPro" id="IPR029063">
    <property type="entry name" value="SAM-dependent_MTases_sf"/>
</dbReference>
<protein>
    <submittedName>
        <fullName evidence="6">Methyltransferase domain-containing protein</fullName>
    </submittedName>
</protein>
<sequence>MPQPPRKRPGYKSKQSWQGGHGPRREDQGQGSAGRFSSGPKPQGKPAFARKSAQEQGWDQVAGWYDKLVGDKGSDYHRNVILPAAMRLLAPKAGEKVLDLCCGQGVLIPLLLEAKVGRVTGVDASPRLIESASARFRNEKRVELVVADACAPGPWADGSNDAAACIMAVHDVPDLPAMARQVAAALKPGGRFVAIFMHPCFRIPQQAHWGWDEGRKLQYRRVDRYGVPQEIPIVTHPGQGGGDTTTFYHRPVGEVLTAFGQAGLAITVCEELFSHRRSQPGPRAKGENRAVKEFPVFLAVSCVRLS</sequence>
<evidence type="ECO:0000259" key="5">
    <source>
        <dbReference type="Pfam" id="PF13649"/>
    </source>
</evidence>
<feature type="region of interest" description="Disordered" evidence="4">
    <location>
        <begin position="1"/>
        <end position="54"/>
    </location>
</feature>
<evidence type="ECO:0000256" key="4">
    <source>
        <dbReference type="SAM" id="MobiDB-lite"/>
    </source>
</evidence>
<dbReference type="GO" id="GO:0008168">
    <property type="term" value="F:methyltransferase activity"/>
    <property type="evidence" value="ECO:0007669"/>
    <property type="project" value="UniProtKB-KW"/>
</dbReference>
<proteinExistence type="predicted"/>
<evidence type="ECO:0000256" key="3">
    <source>
        <dbReference type="ARBA" id="ARBA00022691"/>
    </source>
</evidence>
<organism evidence="6 7">
    <name type="scientific">Luteolibacter soli</name>
    <dbReference type="NCBI Taxonomy" id="3135280"/>
    <lineage>
        <taxon>Bacteria</taxon>
        <taxon>Pseudomonadati</taxon>
        <taxon>Verrucomicrobiota</taxon>
        <taxon>Verrucomicrobiia</taxon>
        <taxon>Verrucomicrobiales</taxon>
        <taxon>Verrucomicrobiaceae</taxon>
        <taxon>Luteolibacter</taxon>
    </lineage>
</organism>
<keyword evidence="7" id="KW-1185">Reference proteome</keyword>
<evidence type="ECO:0000256" key="1">
    <source>
        <dbReference type="ARBA" id="ARBA00022603"/>
    </source>
</evidence>
<dbReference type="CDD" id="cd02440">
    <property type="entry name" value="AdoMet_MTases"/>
    <property type="match status" value="1"/>
</dbReference>